<gene>
    <name evidence="4" type="ORF">SAMN05446037_100618</name>
</gene>
<dbReference type="AlphaFoldDB" id="A0A239CKB9"/>
<organism evidence="4 5">
    <name type="scientific">Anaerovirgula multivorans</name>
    <dbReference type="NCBI Taxonomy" id="312168"/>
    <lineage>
        <taxon>Bacteria</taxon>
        <taxon>Bacillati</taxon>
        <taxon>Bacillota</taxon>
        <taxon>Clostridia</taxon>
        <taxon>Peptostreptococcales</taxon>
        <taxon>Natronincolaceae</taxon>
        <taxon>Anaerovirgula</taxon>
    </lineage>
</organism>
<dbReference type="RefSeq" id="WP_176431253.1">
    <property type="nucleotide sequence ID" value="NZ_FZOJ01000006.1"/>
</dbReference>
<name>A0A239CKB9_9FIRM</name>
<dbReference type="GO" id="GO:0003677">
    <property type="term" value="F:DNA binding"/>
    <property type="evidence" value="ECO:0007669"/>
    <property type="project" value="UniProtKB-UniRule"/>
</dbReference>
<sequence>MNDLKHVQESADAVLAWMSEKEYSVYTIKNHSCVLNVFMKFMLNQQISELNETTALLFIQAKTGITMEGLWGAGNRKINRYLKPVQNLLRYHETGQLGFYMRSKVPPFLCPEEFKKEYQLFQDEYHARSYADATIISNNTTVRRFILYLKENSVHSSKEISVSHVTRFLKAYSNLKPKYIATILYVLRNYLGFLHEKGFMACNISGNLPSVRLMRNAFIPHSWKKEDVLKLLGSIDREDCKGKRDYAIILMVVRRGLGQVIYGR</sequence>
<evidence type="ECO:0000256" key="1">
    <source>
        <dbReference type="ARBA" id="ARBA00023125"/>
    </source>
</evidence>
<evidence type="ECO:0000313" key="5">
    <source>
        <dbReference type="Proteomes" id="UP000198304"/>
    </source>
</evidence>
<dbReference type="SUPFAM" id="SSF56349">
    <property type="entry name" value="DNA breaking-rejoining enzymes"/>
    <property type="match status" value="1"/>
</dbReference>
<keyword evidence="5" id="KW-1185">Reference proteome</keyword>
<dbReference type="PROSITE" id="PS51900">
    <property type="entry name" value="CB"/>
    <property type="match status" value="1"/>
</dbReference>
<feature type="domain" description="Core-binding (CB)" evidence="3">
    <location>
        <begin position="112"/>
        <end position="195"/>
    </location>
</feature>
<dbReference type="InterPro" id="IPR044068">
    <property type="entry name" value="CB"/>
</dbReference>
<evidence type="ECO:0000256" key="2">
    <source>
        <dbReference type="PROSITE-ProRule" id="PRU01248"/>
    </source>
</evidence>
<dbReference type="InterPro" id="IPR011010">
    <property type="entry name" value="DNA_brk_join_enz"/>
</dbReference>
<dbReference type="InterPro" id="IPR010998">
    <property type="entry name" value="Integrase_recombinase_N"/>
</dbReference>
<accession>A0A239CKB9</accession>
<dbReference type="EMBL" id="FZOJ01000006">
    <property type="protein sequence ID" value="SNS20625.1"/>
    <property type="molecule type" value="Genomic_DNA"/>
</dbReference>
<dbReference type="Proteomes" id="UP000198304">
    <property type="component" value="Unassembled WGS sequence"/>
</dbReference>
<keyword evidence="1 2" id="KW-0238">DNA-binding</keyword>
<protein>
    <submittedName>
        <fullName evidence="4">Phage integrase, N-terminal SAM-like domain</fullName>
    </submittedName>
</protein>
<reference evidence="4 5" key="1">
    <citation type="submission" date="2017-06" db="EMBL/GenBank/DDBJ databases">
        <authorList>
            <person name="Kim H.J."/>
            <person name="Triplett B.A."/>
        </authorList>
    </citation>
    <scope>NUCLEOTIDE SEQUENCE [LARGE SCALE GENOMIC DNA]</scope>
    <source>
        <strain evidence="4 5">SCA</strain>
    </source>
</reference>
<evidence type="ECO:0000259" key="3">
    <source>
        <dbReference type="PROSITE" id="PS51900"/>
    </source>
</evidence>
<proteinExistence type="predicted"/>
<dbReference type="Gene3D" id="1.10.150.130">
    <property type="match status" value="1"/>
</dbReference>
<evidence type="ECO:0000313" key="4">
    <source>
        <dbReference type="EMBL" id="SNS20625.1"/>
    </source>
</evidence>